<name>A0A412WVS3_9BACT</name>
<dbReference type="SUPFAM" id="SSF49464">
    <property type="entry name" value="Carboxypeptidase regulatory domain-like"/>
    <property type="match status" value="1"/>
</dbReference>
<keyword evidence="5 9" id="KW-0798">TonB box</keyword>
<dbReference type="SUPFAM" id="SSF56935">
    <property type="entry name" value="Porins"/>
    <property type="match status" value="1"/>
</dbReference>
<evidence type="ECO:0000313" key="13">
    <source>
        <dbReference type="Proteomes" id="UP000283589"/>
    </source>
</evidence>
<dbReference type="NCBIfam" id="TIGR04057">
    <property type="entry name" value="SusC_RagA_signa"/>
    <property type="match status" value="1"/>
</dbReference>
<dbReference type="EMBL" id="QRZA01000032">
    <property type="protein sequence ID" value="RGV31452.1"/>
    <property type="molecule type" value="Genomic_DNA"/>
</dbReference>
<evidence type="ECO:0000313" key="12">
    <source>
        <dbReference type="EMBL" id="RGV31452.1"/>
    </source>
</evidence>
<dbReference type="Pfam" id="PF13715">
    <property type="entry name" value="CarbopepD_reg_2"/>
    <property type="match status" value="1"/>
</dbReference>
<dbReference type="PROSITE" id="PS52016">
    <property type="entry name" value="TONB_DEPENDENT_REC_3"/>
    <property type="match status" value="1"/>
</dbReference>
<keyword evidence="2 8" id="KW-0813">Transport</keyword>
<dbReference type="AlphaFoldDB" id="A0A412WVS3"/>
<dbReference type="InterPro" id="IPR037066">
    <property type="entry name" value="Plug_dom_sf"/>
</dbReference>
<gene>
    <name evidence="12" type="ORF">DWW18_17235</name>
</gene>
<dbReference type="Proteomes" id="UP000283589">
    <property type="component" value="Unassembled WGS sequence"/>
</dbReference>
<comment type="subcellular location">
    <subcellularLocation>
        <location evidence="1 8">Cell outer membrane</location>
        <topology evidence="1 8">Multi-pass membrane protein</topology>
    </subcellularLocation>
</comment>
<dbReference type="InterPro" id="IPR023996">
    <property type="entry name" value="TonB-dep_OMP_SusC/RagA"/>
</dbReference>
<dbReference type="GO" id="GO:0009279">
    <property type="term" value="C:cell outer membrane"/>
    <property type="evidence" value="ECO:0007669"/>
    <property type="project" value="UniProtKB-SubCell"/>
</dbReference>
<evidence type="ECO:0000256" key="2">
    <source>
        <dbReference type="ARBA" id="ARBA00022448"/>
    </source>
</evidence>
<dbReference type="Gene3D" id="2.40.170.20">
    <property type="entry name" value="TonB-dependent receptor, beta-barrel domain"/>
    <property type="match status" value="1"/>
</dbReference>
<evidence type="ECO:0000259" key="10">
    <source>
        <dbReference type="Pfam" id="PF00593"/>
    </source>
</evidence>
<dbReference type="NCBIfam" id="TIGR04056">
    <property type="entry name" value="OMP_RagA_SusC"/>
    <property type="match status" value="1"/>
</dbReference>
<evidence type="ECO:0000259" key="11">
    <source>
        <dbReference type="Pfam" id="PF07715"/>
    </source>
</evidence>
<dbReference type="STRING" id="1121130.GCA_000519105_01935"/>
<dbReference type="Gene3D" id="3.55.50.30">
    <property type="match status" value="1"/>
</dbReference>
<evidence type="ECO:0000256" key="1">
    <source>
        <dbReference type="ARBA" id="ARBA00004571"/>
    </source>
</evidence>
<dbReference type="InterPro" id="IPR023997">
    <property type="entry name" value="TonB-dep_OMP_SusC/RagA_CS"/>
</dbReference>
<protein>
    <submittedName>
        <fullName evidence="12">SusC/RagA family TonB-linked outer membrane protein</fullName>
    </submittedName>
</protein>
<dbReference type="InterPro" id="IPR036942">
    <property type="entry name" value="Beta-barrel_TonB_sf"/>
</dbReference>
<comment type="similarity">
    <text evidence="8 9">Belongs to the TonB-dependent receptor family.</text>
</comment>
<proteinExistence type="inferred from homology"/>
<dbReference type="InterPro" id="IPR008969">
    <property type="entry name" value="CarboxyPept-like_regulatory"/>
</dbReference>
<evidence type="ECO:0000256" key="7">
    <source>
        <dbReference type="ARBA" id="ARBA00023237"/>
    </source>
</evidence>
<accession>A0A412WVS3</accession>
<comment type="caution">
    <text evidence="12">The sequence shown here is derived from an EMBL/GenBank/DDBJ whole genome shotgun (WGS) entry which is preliminary data.</text>
</comment>
<dbReference type="InterPro" id="IPR000531">
    <property type="entry name" value="Beta-barrel_TonB"/>
</dbReference>
<evidence type="ECO:0000256" key="8">
    <source>
        <dbReference type="PROSITE-ProRule" id="PRU01360"/>
    </source>
</evidence>
<dbReference type="Gene3D" id="2.170.130.10">
    <property type="entry name" value="TonB-dependent receptor, plug domain"/>
    <property type="match status" value="1"/>
</dbReference>
<keyword evidence="6 8" id="KW-0472">Membrane</keyword>
<keyword evidence="4 8" id="KW-0812">Transmembrane</keyword>
<evidence type="ECO:0000256" key="9">
    <source>
        <dbReference type="RuleBase" id="RU003357"/>
    </source>
</evidence>
<organism evidence="12 13">
    <name type="scientific">Butyricimonas virosa</name>
    <dbReference type="NCBI Taxonomy" id="544645"/>
    <lineage>
        <taxon>Bacteria</taxon>
        <taxon>Pseudomonadati</taxon>
        <taxon>Bacteroidota</taxon>
        <taxon>Bacteroidia</taxon>
        <taxon>Bacteroidales</taxon>
        <taxon>Odoribacteraceae</taxon>
        <taxon>Butyricimonas</taxon>
    </lineage>
</organism>
<dbReference type="InterPro" id="IPR039426">
    <property type="entry name" value="TonB-dep_rcpt-like"/>
</dbReference>
<evidence type="ECO:0000256" key="6">
    <source>
        <dbReference type="ARBA" id="ARBA00023136"/>
    </source>
</evidence>
<evidence type="ECO:0000256" key="5">
    <source>
        <dbReference type="ARBA" id="ARBA00023077"/>
    </source>
</evidence>
<reference evidence="12 13" key="1">
    <citation type="submission" date="2018-08" db="EMBL/GenBank/DDBJ databases">
        <title>A genome reference for cultivated species of the human gut microbiota.</title>
        <authorList>
            <person name="Zou Y."/>
            <person name="Xue W."/>
            <person name="Luo G."/>
        </authorList>
    </citation>
    <scope>NUCLEOTIDE SEQUENCE [LARGE SCALE GENOMIC DNA]</scope>
    <source>
        <strain evidence="12 13">AF14-49</strain>
    </source>
</reference>
<evidence type="ECO:0000256" key="3">
    <source>
        <dbReference type="ARBA" id="ARBA00022452"/>
    </source>
</evidence>
<dbReference type="Pfam" id="PF07715">
    <property type="entry name" value="Plug"/>
    <property type="match status" value="1"/>
</dbReference>
<dbReference type="Pfam" id="PF00593">
    <property type="entry name" value="TonB_dep_Rec_b-barrel"/>
    <property type="match status" value="1"/>
</dbReference>
<evidence type="ECO:0000256" key="4">
    <source>
        <dbReference type="ARBA" id="ARBA00022692"/>
    </source>
</evidence>
<feature type="domain" description="TonB-dependent receptor-like beta-barrel" evidence="10">
    <location>
        <begin position="491"/>
        <end position="991"/>
    </location>
</feature>
<sequence>MNKFMKHQKLQFKPGSFRLNGLFRVVFLICCLLSAGLTQAQEKKITAEFKDTPLSNVLKQLEKLSTYKILFTYDDVQSYKVTVSLKDATITEALQKVLDGKPFVFSDVANGKYISVVYQPKKKSETTKEIKGKVVDSKGETVIGATVRVVNATIGTATDIDGNFTLRVPENVMTLEIGVVGMKTQLVSIKDKTEVRVVMEEDNTVLEDVVVTGIFKKAKESYTGAVSSINAEQLKMYKGQNVLQTLKNIDASLNFTVNNAVGSNPNAVPQINIRGNSSLPISVQEYNESASNAVNTPLIIRDGFEISLEQLMDYNDDEIESINILKDAAATAIYGSRGSNGVIVVITKQPEAGKLRVNVEVGMDLEIPDLSSYDLLNAAQKLELERSLGLYDNTVAPSNDVWYKKAYYKRLRDVLSGTDTDWLSKPLHTGVGTHYNLRMEGGSEQFRWGVSAAYKDIQGAMKESSRRNFNGSVTLMYQMKKLIFRNYSSYTTNEGKESKYGNFSDYVKQQPYNAAYDQNGKLVRYFDGFHKATGKSQNPLYDATLNSFDKSGYQALTNNFSVEWKPTEELTLRGQVGISGKNTTNDAFLPAEHSTFTEDEYYSTDEGFLRRGIYTYSPGRTSSYDGNLTLAYNKVFHDKHQVYVGLDYSLSESRSYSYRIVAEGFTNEDINFLGSARQYAKDEGPGGSKMKTRRMGLTGNANYIFDNRYYVDLSYRMDGSSTFGSKKKYAQFWSSGIGWNIHNEKFFSNDVVNTLRLKASYGETGTQQGSSSGASTIYKYITDNRYMHWTGAVLQGWGNPYLTWQKTNEFNIGTEVGLLQGRVKGEFNFYTKRTGNLLSNMDLPHSMGFSSYVSNVGEVKNRGWEASATGYLIRDTEREINWMIGGQLVYNKNYISKLSEAVKAQNEAYLKEDVDVANLFYEGRPQNAIYAVRSFGIDPSTGKEVFLDKNGKETDIWNASDKVYLGSKDPKFRGNFNTMFMWKGFTLNMSFGFYWGGKVYNQTLIDRVEVTRTTLMSQNVDARVYKDRWQKPGDVVSFKKFDNTATRATSRFVMDDNVFELQSVALQYKWDEGWLHKHTPISSVIFSVNMSDLFHFSTVKMERGTSYPYARNILGSVKFLF</sequence>
<keyword evidence="3 8" id="KW-1134">Transmembrane beta strand</keyword>
<keyword evidence="7 8" id="KW-0998">Cell outer membrane</keyword>
<dbReference type="InterPro" id="IPR012910">
    <property type="entry name" value="Plug_dom"/>
</dbReference>
<feature type="domain" description="TonB-dependent receptor plug" evidence="11">
    <location>
        <begin position="219"/>
        <end position="342"/>
    </location>
</feature>